<evidence type="ECO:0000313" key="8">
    <source>
        <dbReference type="Proteomes" id="UP001595533"/>
    </source>
</evidence>
<dbReference type="InterPro" id="IPR006016">
    <property type="entry name" value="UspA"/>
</dbReference>
<accession>A0ABV7JCF0</accession>
<gene>
    <name evidence="7" type="ORF">ACFODZ_06570</name>
</gene>
<evidence type="ECO:0000256" key="4">
    <source>
        <dbReference type="ARBA" id="ARBA00022490"/>
    </source>
</evidence>
<dbReference type="InterPro" id="IPR014729">
    <property type="entry name" value="Rossmann-like_a/b/a_fold"/>
</dbReference>
<dbReference type="Pfam" id="PF00582">
    <property type="entry name" value="Usp"/>
    <property type="match status" value="1"/>
</dbReference>
<evidence type="ECO:0000256" key="1">
    <source>
        <dbReference type="ARBA" id="ARBA00004496"/>
    </source>
</evidence>
<evidence type="ECO:0000256" key="2">
    <source>
        <dbReference type="ARBA" id="ARBA00008791"/>
    </source>
</evidence>
<dbReference type="PANTHER" id="PTHR46268:SF23">
    <property type="entry name" value="UNIVERSAL STRESS PROTEIN A-RELATED"/>
    <property type="match status" value="1"/>
</dbReference>
<sequence length="147" mass="16034">MSIYQKTLVAIDPCVDSNDLIEKAIAITHDKANIKLIHVMEIMCALPTAPYAPVVIDSSQIERQVKESASNHLRDLSKKHGLDESQAWQILSGSTAAEIKLYAEEHQYDAIVIGSHGRHGLGLLLGSTSSGVIHGCHCDVLVIRLKE</sequence>
<dbReference type="EMBL" id="JBHRTS010000003">
    <property type="protein sequence ID" value="MFC3193898.1"/>
    <property type="molecule type" value="Genomic_DNA"/>
</dbReference>
<dbReference type="PANTHER" id="PTHR46268">
    <property type="entry name" value="STRESS RESPONSE PROTEIN NHAX"/>
    <property type="match status" value="1"/>
</dbReference>
<dbReference type="Proteomes" id="UP001595533">
    <property type="component" value="Unassembled WGS sequence"/>
</dbReference>
<dbReference type="SUPFAM" id="SSF52402">
    <property type="entry name" value="Adenine nucleotide alpha hydrolases-like"/>
    <property type="match status" value="1"/>
</dbReference>
<dbReference type="CDD" id="cd00293">
    <property type="entry name" value="USP-like"/>
    <property type="match status" value="1"/>
</dbReference>
<evidence type="ECO:0000256" key="5">
    <source>
        <dbReference type="PIRNR" id="PIRNR006276"/>
    </source>
</evidence>
<dbReference type="InterPro" id="IPR006015">
    <property type="entry name" value="Universal_stress_UspA"/>
</dbReference>
<organism evidence="7 8">
    <name type="scientific">Marinicella sediminis</name>
    <dbReference type="NCBI Taxonomy" id="1792834"/>
    <lineage>
        <taxon>Bacteria</taxon>
        <taxon>Pseudomonadati</taxon>
        <taxon>Pseudomonadota</taxon>
        <taxon>Gammaproteobacteria</taxon>
        <taxon>Lysobacterales</taxon>
        <taxon>Marinicellaceae</taxon>
        <taxon>Marinicella</taxon>
    </lineage>
</organism>
<evidence type="ECO:0000256" key="3">
    <source>
        <dbReference type="ARBA" id="ARBA00011738"/>
    </source>
</evidence>
<evidence type="ECO:0000259" key="6">
    <source>
        <dbReference type="Pfam" id="PF00582"/>
    </source>
</evidence>
<feature type="domain" description="UspA" evidence="6">
    <location>
        <begin position="4"/>
        <end position="144"/>
    </location>
</feature>
<proteinExistence type="inferred from homology"/>
<dbReference type="RefSeq" id="WP_077411311.1">
    <property type="nucleotide sequence ID" value="NZ_JBHRTS010000003.1"/>
</dbReference>
<comment type="similarity">
    <text evidence="2 5">Belongs to the universal stress protein A family.</text>
</comment>
<comment type="subcellular location">
    <subcellularLocation>
        <location evidence="1 5">Cytoplasm</location>
    </subcellularLocation>
</comment>
<keyword evidence="8" id="KW-1185">Reference proteome</keyword>
<dbReference type="PRINTS" id="PR01438">
    <property type="entry name" value="UNVRSLSTRESS"/>
</dbReference>
<dbReference type="Gene3D" id="3.40.50.620">
    <property type="entry name" value="HUPs"/>
    <property type="match status" value="1"/>
</dbReference>
<comment type="subunit">
    <text evidence="3">Homodimer.</text>
</comment>
<evidence type="ECO:0000313" key="7">
    <source>
        <dbReference type="EMBL" id="MFC3193898.1"/>
    </source>
</evidence>
<name>A0ABV7JCF0_9GAMM</name>
<reference evidence="8" key="1">
    <citation type="journal article" date="2019" name="Int. J. Syst. Evol. Microbiol.">
        <title>The Global Catalogue of Microorganisms (GCM) 10K type strain sequencing project: providing services to taxonomists for standard genome sequencing and annotation.</title>
        <authorList>
            <consortium name="The Broad Institute Genomics Platform"/>
            <consortium name="The Broad Institute Genome Sequencing Center for Infectious Disease"/>
            <person name="Wu L."/>
            <person name="Ma J."/>
        </authorList>
    </citation>
    <scope>NUCLEOTIDE SEQUENCE [LARGE SCALE GENOMIC DNA]</scope>
    <source>
        <strain evidence="8">KCTC 42953</strain>
    </source>
</reference>
<comment type="caution">
    <text evidence="7">The sequence shown here is derived from an EMBL/GenBank/DDBJ whole genome shotgun (WGS) entry which is preliminary data.</text>
</comment>
<protein>
    <recommendedName>
        <fullName evidence="5">Universal stress protein</fullName>
    </recommendedName>
</protein>
<dbReference type="PIRSF" id="PIRSF006276">
    <property type="entry name" value="UspA"/>
    <property type="match status" value="1"/>
</dbReference>
<keyword evidence="4 5" id="KW-0963">Cytoplasm</keyword>